<sequence length="295" mass="33904">MSLLKQTIMDSATRFFSEKGYDMTSIQEIADDCGIAKGSLYKFFPSKEELLIEIFLTQSNRIFEAAEQIRQDGTLAPREAFIRETECNFDFFLENKFFMREIKQLSNTSKKIMPFMYQMRTKLLVSCKDGLLKFLGKDVEPNIWELVFVYSGIMKEFMSLVVFDNKPLNIRDVSAFIADRVEELANYVRLKKPATVLPDSIMAEFCIPGAGDPLPTFAEHRTSLLQSMRTTIQELPCTHHRKSELDNAVTLLETEFDSDEPKPVLLQALIQFLAAEYPLACIAKQLEKYKIQVPE</sequence>
<dbReference type="InterPro" id="IPR001647">
    <property type="entry name" value="HTH_TetR"/>
</dbReference>
<evidence type="ECO:0000256" key="1">
    <source>
        <dbReference type="ARBA" id="ARBA00023125"/>
    </source>
</evidence>
<keyword evidence="5" id="KW-1185">Reference proteome</keyword>
<dbReference type="PROSITE" id="PS50977">
    <property type="entry name" value="HTH_TETR_2"/>
    <property type="match status" value="1"/>
</dbReference>
<proteinExistence type="predicted"/>
<feature type="DNA-binding region" description="H-T-H motif" evidence="2">
    <location>
        <begin position="25"/>
        <end position="44"/>
    </location>
</feature>
<dbReference type="InterPro" id="IPR023772">
    <property type="entry name" value="DNA-bd_HTH_TetR-type_CS"/>
</dbReference>
<dbReference type="Gene3D" id="1.10.357.10">
    <property type="entry name" value="Tetracycline Repressor, domain 2"/>
    <property type="match status" value="1"/>
</dbReference>
<dbReference type="GO" id="GO:0003677">
    <property type="term" value="F:DNA binding"/>
    <property type="evidence" value="ECO:0007669"/>
    <property type="project" value="UniProtKB-UniRule"/>
</dbReference>
<feature type="domain" description="HTH tetR-type" evidence="3">
    <location>
        <begin position="2"/>
        <end position="62"/>
    </location>
</feature>
<dbReference type="RefSeq" id="WP_120978871.1">
    <property type="nucleotide sequence ID" value="NZ_RBZM01000009.1"/>
</dbReference>
<dbReference type="SUPFAM" id="SSF46689">
    <property type="entry name" value="Homeodomain-like"/>
    <property type="match status" value="1"/>
</dbReference>
<reference evidence="4 5" key="1">
    <citation type="submission" date="2018-10" db="EMBL/GenBank/DDBJ databases">
        <title>Cohnella sp. M2MS4P-1, whole genome shotgun sequence.</title>
        <authorList>
            <person name="Tuo L."/>
        </authorList>
    </citation>
    <scope>NUCLEOTIDE SEQUENCE [LARGE SCALE GENOMIC DNA]</scope>
    <source>
        <strain evidence="4 5">M2MS4P-1</strain>
    </source>
</reference>
<evidence type="ECO:0000313" key="5">
    <source>
        <dbReference type="Proteomes" id="UP000282076"/>
    </source>
</evidence>
<dbReference type="PANTHER" id="PTHR43479">
    <property type="entry name" value="ACREF/ENVCD OPERON REPRESSOR-RELATED"/>
    <property type="match status" value="1"/>
</dbReference>
<evidence type="ECO:0000313" key="4">
    <source>
        <dbReference type="EMBL" id="RKP48733.1"/>
    </source>
</evidence>
<dbReference type="EMBL" id="RBZM01000009">
    <property type="protein sequence ID" value="RKP48733.1"/>
    <property type="molecule type" value="Genomic_DNA"/>
</dbReference>
<dbReference type="Proteomes" id="UP000282076">
    <property type="component" value="Unassembled WGS sequence"/>
</dbReference>
<dbReference type="PRINTS" id="PR00455">
    <property type="entry name" value="HTHTETR"/>
</dbReference>
<evidence type="ECO:0000256" key="2">
    <source>
        <dbReference type="PROSITE-ProRule" id="PRU00335"/>
    </source>
</evidence>
<dbReference type="Pfam" id="PF00440">
    <property type="entry name" value="TetR_N"/>
    <property type="match status" value="1"/>
</dbReference>
<protein>
    <submittedName>
        <fullName evidence="4">TetR/AcrR family transcriptional regulator</fullName>
    </submittedName>
</protein>
<dbReference type="InterPro" id="IPR009057">
    <property type="entry name" value="Homeodomain-like_sf"/>
</dbReference>
<dbReference type="InterPro" id="IPR050624">
    <property type="entry name" value="HTH-type_Tx_Regulator"/>
</dbReference>
<accession>A0A494XMH1</accession>
<dbReference type="OrthoDB" id="9812993at2"/>
<gene>
    <name evidence="4" type="ORF">D7Z26_20340</name>
</gene>
<comment type="caution">
    <text evidence="4">The sequence shown here is derived from an EMBL/GenBank/DDBJ whole genome shotgun (WGS) entry which is preliminary data.</text>
</comment>
<dbReference type="PROSITE" id="PS01081">
    <property type="entry name" value="HTH_TETR_1"/>
    <property type="match status" value="1"/>
</dbReference>
<keyword evidence="1 2" id="KW-0238">DNA-binding</keyword>
<organism evidence="4 5">
    <name type="scientific">Cohnella endophytica</name>
    <dbReference type="NCBI Taxonomy" id="2419778"/>
    <lineage>
        <taxon>Bacteria</taxon>
        <taxon>Bacillati</taxon>
        <taxon>Bacillota</taxon>
        <taxon>Bacilli</taxon>
        <taxon>Bacillales</taxon>
        <taxon>Paenibacillaceae</taxon>
        <taxon>Cohnella</taxon>
    </lineage>
</organism>
<dbReference type="AlphaFoldDB" id="A0A494XMH1"/>
<name>A0A494XMH1_9BACL</name>
<evidence type="ECO:0000259" key="3">
    <source>
        <dbReference type="PROSITE" id="PS50977"/>
    </source>
</evidence>
<dbReference type="PANTHER" id="PTHR43479:SF22">
    <property type="entry name" value="TRANSCRIPTIONAL REGULATOR, TETR FAMILY"/>
    <property type="match status" value="1"/>
</dbReference>